<keyword evidence="3" id="KW-1185">Reference proteome</keyword>
<feature type="compositionally biased region" description="Polar residues" evidence="1">
    <location>
        <begin position="57"/>
        <end position="91"/>
    </location>
</feature>
<gene>
    <name evidence="2" type="ORF">K469DRAFT_147797</name>
</gene>
<evidence type="ECO:0000313" key="2">
    <source>
        <dbReference type="EMBL" id="KAF2186223.1"/>
    </source>
</evidence>
<protein>
    <submittedName>
        <fullName evidence="2">Uncharacterized protein</fullName>
    </submittedName>
</protein>
<dbReference type="AlphaFoldDB" id="A0A6A6E4Y8"/>
<reference evidence="2" key="1">
    <citation type="journal article" date="2020" name="Stud. Mycol.">
        <title>101 Dothideomycetes genomes: a test case for predicting lifestyles and emergence of pathogens.</title>
        <authorList>
            <person name="Haridas S."/>
            <person name="Albert R."/>
            <person name="Binder M."/>
            <person name="Bloem J."/>
            <person name="Labutti K."/>
            <person name="Salamov A."/>
            <person name="Andreopoulos B."/>
            <person name="Baker S."/>
            <person name="Barry K."/>
            <person name="Bills G."/>
            <person name="Bluhm B."/>
            <person name="Cannon C."/>
            <person name="Castanera R."/>
            <person name="Culley D."/>
            <person name="Daum C."/>
            <person name="Ezra D."/>
            <person name="Gonzalez J."/>
            <person name="Henrissat B."/>
            <person name="Kuo A."/>
            <person name="Liang C."/>
            <person name="Lipzen A."/>
            <person name="Lutzoni F."/>
            <person name="Magnuson J."/>
            <person name="Mondo S."/>
            <person name="Nolan M."/>
            <person name="Ohm R."/>
            <person name="Pangilinan J."/>
            <person name="Park H.-J."/>
            <person name="Ramirez L."/>
            <person name="Alfaro M."/>
            <person name="Sun H."/>
            <person name="Tritt A."/>
            <person name="Yoshinaga Y."/>
            <person name="Zwiers L.-H."/>
            <person name="Turgeon B."/>
            <person name="Goodwin S."/>
            <person name="Spatafora J."/>
            <person name="Crous P."/>
            <person name="Grigoriev I."/>
        </authorList>
    </citation>
    <scope>NUCLEOTIDE SEQUENCE</scope>
    <source>
        <strain evidence="2">CBS 207.26</strain>
    </source>
</reference>
<sequence length="191" mass="20576">MWTWIGRLTPTIIGTGNGGDVINLTGSSNALRRGGIQAAKELSQLAAHNQRSIQASSISVASEPATLSSTTGVQASRSDTTESTAPSSQPMPDSLLVPLFSVVIEQDYDDPLQSFNSASSLSSSTPNTPSARTAAMYKRWLKKGTLRYLGRGARIPNWVSTILPEGRQLDEDMINEDLLDLLTFAQHDEVK</sequence>
<dbReference type="EMBL" id="ML994630">
    <property type="protein sequence ID" value="KAF2186223.1"/>
    <property type="molecule type" value="Genomic_DNA"/>
</dbReference>
<accession>A0A6A6E4Y8</accession>
<name>A0A6A6E4Y8_9PEZI</name>
<evidence type="ECO:0000256" key="1">
    <source>
        <dbReference type="SAM" id="MobiDB-lite"/>
    </source>
</evidence>
<evidence type="ECO:0000313" key="3">
    <source>
        <dbReference type="Proteomes" id="UP000800200"/>
    </source>
</evidence>
<dbReference type="Proteomes" id="UP000800200">
    <property type="component" value="Unassembled WGS sequence"/>
</dbReference>
<organism evidence="2 3">
    <name type="scientific">Zopfia rhizophila CBS 207.26</name>
    <dbReference type="NCBI Taxonomy" id="1314779"/>
    <lineage>
        <taxon>Eukaryota</taxon>
        <taxon>Fungi</taxon>
        <taxon>Dikarya</taxon>
        <taxon>Ascomycota</taxon>
        <taxon>Pezizomycotina</taxon>
        <taxon>Dothideomycetes</taxon>
        <taxon>Dothideomycetes incertae sedis</taxon>
        <taxon>Zopfiaceae</taxon>
        <taxon>Zopfia</taxon>
    </lineage>
</organism>
<proteinExistence type="predicted"/>
<feature type="region of interest" description="Disordered" evidence="1">
    <location>
        <begin position="57"/>
        <end position="92"/>
    </location>
</feature>